<dbReference type="KEGG" id="pcm:AY601_4111"/>
<dbReference type="PANTHER" id="PTHR30231">
    <property type="entry name" value="DNA POLYMERASE III SUBUNIT EPSILON"/>
    <property type="match status" value="1"/>
</dbReference>
<protein>
    <recommendedName>
        <fullName evidence="1">Exonuclease domain-containing protein</fullName>
    </recommendedName>
</protein>
<dbReference type="Gene3D" id="3.30.420.10">
    <property type="entry name" value="Ribonuclease H-like superfamily/Ribonuclease H"/>
    <property type="match status" value="1"/>
</dbReference>
<dbReference type="SMART" id="SM00479">
    <property type="entry name" value="EXOIII"/>
    <property type="match status" value="1"/>
</dbReference>
<evidence type="ECO:0000259" key="1">
    <source>
        <dbReference type="SMART" id="SM00479"/>
    </source>
</evidence>
<dbReference type="GO" id="GO:0003676">
    <property type="term" value="F:nucleic acid binding"/>
    <property type="evidence" value="ECO:0007669"/>
    <property type="project" value="InterPro"/>
</dbReference>
<dbReference type="InterPro" id="IPR012337">
    <property type="entry name" value="RNaseH-like_sf"/>
</dbReference>
<dbReference type="Pfam" id="PF00929">
    <property type="entry name" value="RNase_T"/>
    <property type="match status" value="1"/>
</dbReference>
<gene>
    <name evidence="2" type="ORF">AY601_4111</name>
</gene>
<dbReference type="RefSeq" id="WP_198163560.1">
    <property type="nucleotide sequence ID" value="NZ_CP014504.1"/>
</dbReference>
<dbReference type="SUPFAM" id="SSF53098">
    <property type="entry name" value="Ribonuclease H-like"/>
    <property type="match status" value="1"/>
</dbReference>
<dbReference type="GO" id="GO:0008408">
    <property type="term" value="F:3'-5' exonuclease activity"/>
    <property type="evidence" value="ECO:0007669"/>
    <property type="project" value="TreeGrafter"/>
</dbReference>
<proteinExistence type="predicted"/>
<accession>A0A127VI69</accession>
<dbReference type="InterPro" id="IPR036397">
    <property type="entry name" value="RNaseH_sf"/>
</dbReference>
<name>A0A127VI69_9SPHI</name>
<dbReference type="InterPro" id="IPR013520">
    <property type="entry name" value="Ribonucl_H"/>
</dbReference>
<evidence type="ECO:0000313" key="2">
    <source>
        <dbReference type="EMBL" id="AMQ00962.1"/>
    </source>
</evidence>
<organism evidence="2 3">
    <name type="scientific">Pedobacter cryoconitis</name>
    <dbReference type="NCBI Taxonomy" id="188932"/>
    <lineage>
        <taxon>Bacteria</taxon>
        <taxon>Pseudomonadati</taxon>
        <taxon>Bacteroidota</taxon>
        <taxon>Sphingobacteriia</taxon>
        <taxon>Sphingobacteriales</taxon>
        <taxon>Sphingobacteriaceae</taxon>
        <taxon>Pedobacter</taxon>
    </lineage>
</organism>
<reference evidence="2 3" key="1">
    <citation type="submission" date="2016-03" db="EMBL/GenBank/DDBJ databases">
        <title>Complete genome sequence of Pedobacter cryoconitis PAMC 27485.</title>
        <authorList>
            <person name="Lee J."/>
            <person name="Kim O.-S."/>
        </authorList>
    </citation>
    <scope>NUCLEOTIDE SEQUENCE [LARGE SCALE GENOMIC DNA]</scope>
    <source>
        <strain evidence="2 3">PAMC 27485</strain>
    </source>
</reference>
<keyword evidence="3" id="KW-1185">Reference proteome</keyword>
<dbReference type="Proteomes" id="UP000071561">
    <property type="component" value="Chromosome"/>
</dbReference>
<dbReference type="PANTHER" id="PTHR30231:SF41">
    <property type="entry name" value="DNA POLYMERASE III SUBUNIT EPSILON"/>
    <property type="match status" value="1"/>
</dbReference>
<dbReference type="EMBL" id="CP014504">
    <property type="protein sequence ID" value="AMQ00962.1"/>
    <property type="molecule type" value="Genomic_DNA"/>
</dbReference>
<dbReference type="AlphaFoldDB" id="A0A127VI69"/>
<dbReference type="GO" id="GO:0045004">
    <property type="term" value="P:DNA replication proofreading"/>
    <property type="evidence" value="ECO:0007669"/>
    <property type="project" value="TreeGrafter"/>
</dbReference>
<feature type="domain" description="Exonuclease" evidence="1">
    <location>
        <begin position="8"/>
        <end position="174"/>
    </location>
</feature>
<dbReference type="PATRIC" id="fig|188932.3.peg.4267"/>
<dbReference type="GO" id="GO:0005829">
    <property type="term" value="C:cytosol"/>
    <property type="evidence" value="ECO:0007669"/>
    <property type="project" value="TreeGrafter"/>
</dbReference>
<evidence type="ECO:0000313" key="3">
    <source>
        <dbReference type="Proteomes" id="UP000071561"/>
    </source>
</evidence>
<sequence>MSLKFSRPIAFFDIEATGLDTTKDRIVELAICKIHPDFSRESFSWLINPEMPIPAKASAIHGIYDQDITNEPTFAKLSAHIWHILDNCDFGGFNSNRYDIPMLYNEFLRTGKTIDYSSIRFIDAGAIFKRQEERTLSAAVKFYLGYEMVDAHAADADIEATVDVFEAMLQKYKDLPQNMEGMHLFCNYDKPVMDLSGKFTIDDEGDIIFNFGSKRGNKAKYDIGHLQWMYGKDFAPDTKRICEKLLGINQQHYS</sequence>
<dbReference type="CDD" id="cd06127">
    <property type="entry name" value="DEDDh"/>
    <property type="match status" value="1"/>
</dbReference>